<dbReference type="Gene3D" id="2.160.20.10">
    <property type="entry name" value="Single-stranded right-handed beta-helix, Pectin lyase-like"/>
    <property type="match status" value="2"/>
</dbReference>
<dbReference type="SUPFAM" id="SSF51126">
    <property type="entry name" value="Pectin lyase-like"/>
    <property type="match status" value="1"/>
</dbReference>
<name>A0A4R5DBS0_9ACTN</name>
<dbReference type="SUPFAM" id="SSF49373">
    <property type="entry name" value="Invasin/intimin cell-adhesion fragments"/>
    <property type="match status" value="1"/>
</dbReference>
<dbReference type="PANTHER" id="PTHR36453">
    <property type="entry name" value="SECRETED PROTEIN-RELATED"/>
    <property type="match status" value="1"/>
</dbReference>
<dbReference type="EMBL" id="SMKZ01000011">
    <property type="protein sequence ID" value="TDE11146.1"/>
    <property type="molecule type" value="Genomic_DNA"/>
</dbReference>
<dbReference type="InterPro" id="IPR003343">
    <property type="entry name" value="Big_2"/>
</dbReference>
<sequence>MRTFYVAPGGSDANDGTVDNPLGSLAGARDAVRAFKAANPVGDILVYLRGGTYTLDETVVFGTADSGGAEQTITYAAYPGERPVISSGQAIDGWRRLAEPPAELPAAAADHVWVADLPPGRSFKSLYDGGTMVPRARGASFAPTAEGTPQELRFPAGALRNWPNLSDVELVISPRHWMVNILPLASVDEVGNVATTAVPGRYQLGANRQARSASIENVIDVLDTPGEWVLNSQTGTVYYWPADGRPGDVRAPLLTELVLVEGDIDYDGPEDTPVTHLVFRGLTFTQADRDTYPAHYLGRDLQHAWDLQDRGNALIRFRGVAHSAVEDSIFTQSGQNAIRCDLTCHHNRFSGNLVHDVGASGIILAGYGGGTKDANHHNLVENNEVRDVGRLYPHGIAIWAWQSGSNRIAHNLVHHVPYTGIAVSGRIRFDPTQPTAEAAGTIRWDEIGAVTDVPPTGWEVTDYFSYEPFLYGRDNVVEYNDISQVMTTFHDGNAIYVSGAALGNVVRRNYIHDIDSPNIEYAYRTDDHQYGTLFTENVIAGLAHGGGLAHKQRNDMTNNVIAELADPPAYLRLILPPATGSKLRHNVYYSTQAGQRILQEGPSYRPPVPRLTDTDSDFNTYYSTADASWGPDFLRPYQSAGFELNSLSADPMFYDPAQDDFRMRPGSLVAATGFTQLDPAAPGLTADFPHAPATDPLERLFVRAGEQFSAIRLGHSGSVPLQVSGRTENGYVADLARAPVNYSSSDPDVATVDDDGVVHAVAAGSAEIAVSATLDGADAATSIVVTVGVDNAALRALADHGEALLAAAEPGTGPGEYPQQAIDTLASRVASARSLLDDADAAQSRIDAEARKLNRDLEAFKERAATGCENVLPDGRIVYDDSGGQCPEGARITYSGAWASGAWDGAYGGTRHYSNARGAAAELTFQGTGVALMTQLRPGHGIALVSVDGGPAEEVDTYSATAQERVLAWERSELPAGEHTVRVEVSGDADPAASNAWVVIDAVVVTP</sequence>
<accession>A0A4R5DBS0</accession>
<reference evidence="2 3" key="1">
    <citation type="submission" date="2019-03" db="EMBL/GenBank/DDBJ databases">
        <title>Draft genome sequences of novel Actinobacteria.</title>
        <authorList>
            <person name="Sahin N."/>
            <person name="Ay H."/>
            <person name="Saygin H."/>
        </authorList>
    </citation>
    <scope>NUCLEOTIDE SEQUENCE [LARGE SCALE GENOMIC DNA]</scope>
    <source>
        <strain evidence="2 3">5K138</strain>
    </source>
</reference>
<dbReference type="InterPro" id="IPR011050">
    <property type="entry name" value="Pectin_lyase_fold/virulence"/>
</dbReference>
<organism evidence="2 3">
    <name type="scientific">Jiangella asiatica</name>
    <dbReference type="NCBI Taxonomy" id="2530372"/>
    <lineage>
        <taxon>Bacteria</taxon>
        <taxon>Bacillati</taxon>
        <taxon>Actinomycetota</taxon>
        <taxon>Actinomycetes</taxon>
        <taxon>Jiangellales</taxon>
        <taxon>Jiangellaceae</taxon>
        <taxon>Jiangella</taxon>
    </lineage>
</organism>
<dbReference type="Proteomes" id="UP000294739">
    <property type="component" value="Unassembled WGS sequence"/>
</dbReference>
<proteinExistence type="predicted"/>
<comment type="caution">
    <text evidence="2">The sequence shown here is derived from an EMBL/GenBank/DDBJ whole genome shotgun (WGS) entry which is preliminary data.</text>
</comment>
<dbReference type="SMART" id="SM00710">
    <property type="entry name" value="PbH1"/>
    <property type="match status" value="6"/>
</dbReference>
<dbReference type="InterPro" id="IPR012334">
    <property type="entry name" value="Pectin_lyas_fold"/>
</dbReference>
<dbReference type="InterPro" id="IPR006626">
    <property type="entry name" value="PbH1"/>
</dbReference>
<dbReference type="Gene3D" id="1.20.1270.90">
    <property type="entry name" value="AF1782-like"/>
    <property type="match status" value="1"/>
</dbReference>
<evidence type="ECO:0000313" key="2">
    <source>
        <dbReference type="EMBL" id="TDE11146.1"/>
    </source>
</evidence>
<protein>
    <recommendedName>
        <fullName evidence="1">BIG2 domain-containing protein</fullName>
    </recommendedName>
</protein>
<dbReference type="OrthoDB" id="9808066at2"/>
<evidence type="ECO:0000259" key="1">
    <source>
        <dbReference type="Pfam" id="PF02368"/>
    </source>
</evidence>
<dbReference type="InterPro" id="IPR008964">
    <property type="entry name" value="Invasin/intimin_cell_adhesion"/>
</dbReference>
<feature type="domain" description="BIG2" evidence="1">
    <location>
        <begin position="738"/>
        <end position="772"/>
    </location>
</feature>
<dbReference type="Gene3D" id="2.60.120.260">
    <property type="entry name" value="Galactose-binding domain-like"/>
    <property type="match status" value="1"/>
</dbReference>
<dbReference type="InParanoid" id="A0A4R5DBS0"/>
<dbReference type="AlphaFoldDB" id="A0A4R5DBS0"/>
<gene>
    <name evidence="2" type="ORF">E1269_09740</name>
</gene>
<dbReference type="PANTHER" id="PTHR36453:SF1">
    <property type="entry name" value="RIGHT HANDED BETA HELIX DOMAIN-CONTAINING PROTEIN"/>
    <property type="match status" value="1"/>
</dbReference>
<dbReference type="Pfam" id="PF02368">
    <property type="entry name" value="Big_2"/>
    <property type="match status" value="1"/>
</dbReference>
<dbReference type="Gene3D" id="2.60.40.1080">
    <property type="match status" value="1"/>
</dbReference>
<keyword evidence="3" id="KW-1185">Reference proteome</keyword>
<evidence type="ECO:0000313" key="3">
    <source>
        <dbReference type="Proteomes" id="UP000294739"/>
    </source>
</evidence>